<reference evidence="1" key="2">
    <citation type="journal article" date="2024" name="Environ. Microbiol.">
        <title>Genome analysis and description of Tunturibacter gen. nov. expands the diversity of Terriglobia in tundra soils.</title>
        <authorList>
            <person name="Messyasz A."/>
            <person name="Mannisto M.K."/>
            <person name="Kerkhof L.J."/>
            <person name="Haggblom M.M."/>
        </authorList>
    </citation>
    <scope>NUCLEOTIDE SEQUENCE</scope>
    <source>
        <strain evidence="1">M8UP39</strain>
    </source>
</reference>
<accession>A0AAU7Z1W1</accession>
<dbReference type="RefSeq" id="WP_353072374.1">
    <property type="nucleotide sequence ID" value="NZ_CP132938.1"/>
</dbReference>
<organism evidence="1">
    <name type="scientific">Tunturiibacter gelidiferens</name>
    <dbReference type="NCBI Taxonomy" id="3069689"/>
    <lineage>
        <taxon>Bacteria</taxon>
        <taxon>Pseudomonadati</taxon>
        <taxon>Acidobacteriota</taxon>
        <taxon>Terriglobia</taxon>
        <taxon>Terriglobales</taxon>
        <taxon>Acidobacteriaceae</taxon>
        <taxon>Tunturiibacter</taxon>
    </lineage>
</organism>
<evidence type="ECO:0000313" key="1">
    <source>
        <dbReference type="EMBL" id="XCB22502.1"/>
    </source>
</evidence>
<sequence>MLQHFFWRGVSLFLLGVLAKMGAKTWCFGGEFVVFCVVNVVSKQPVFRARKMRHGFRVYFEFF</sequence>
<evidence type="ECO:0008006" key="2">
    <source>
        <dbReference type="Google" id="ProtNLM"/>
    </source>
</evidence>
<name>A0AAU7Z1W1_9BACT</name>
<protein>
    <recommendedName>
        <fullName evidence="2">Secreted protein</fullName>
    </recommendedName>
</protein>
<dbReference type="AlphaFoldDB" id="A0AAU7Z1W1"/>
<dbReference type="KEGG" id="tgi:RBB81_00880"/>
<gene>
    <name evidence="1" type="ORF">RBB81_00880</name>
</gene>
<dbReference type="EMBL" id="CP132938">
    <property type="protein sequence ID" value="XCB22502.1"/>
    <property type="molecule type" value="Genomic_DNA"/>
</dbReference>
<proteinExistence type="predicted"/>
<reference evidence="1" key="1">
    <citation type="submission" date="2023-08" db="EMBL/GenBank/DDBJ databases">
        <authorList>
            <person name="Messyasz A."/>
            <person name="Mannisto M.K."/>
            <person name="Kerkhof L.J."/>
            <person name="Haggblom M."/>
        </authorList>
    </citation>
    <scope>NUCLEOTIDE SEQUENCE</scope>
    <source>
        <strain evidence="1">M8UP39</strain>
    </source>
</reference>